<organism evidence="1 3">
    <name type="scientific">Halarchaeum rubridurum</name>
    <dbReference type="NCBI Taxonomy" id="489911"/>
    <lineage>
        <taxon>Archaea</taxon>
        <taxon>Methanobacteriati</taxon>
        <taxon>Methanobacteriota</taxon>
        <taxon>Stenosarchaea group</taxon>
        <taxon>Halobacteria</taxon>
        <taxon>Halobacteriales</taxon>
        <taxon>Halobacteriaceae</taxon>
    </lineage>
</organism>
<dbReference type="InterPro" id="IPR043952">
    <property type="entry name" value="DUF5783"/>
</dbReference>
<dbReference type="Proteomes" id="UP000765891">
    <property type="component" value="Unassembled WGS sequence"/>
</dbReference>
<gene>
    <name evidence="1" type="ORF">GCM10009017_25500</name>
    <name evidence="2" type="ORF">J2752_002729</name>
</gene>
<name>A0A830G3Z9_9EURY</name>
<accession>A0A830G3Z9</accession>
<comment type="caution">
    <text evidence="1">The sequence shown here is derived from an EMBL/GenBank/DDBJ whole genome shotgun (WGS) entry which is preliminary data.</text>
</comment>
<proteinExistence type="predicted"/>
<dbReference type="RefSeq" id="WP_188872985.1">
    <property type="nucleotide sequence ID" value="NZ_BMOO01000007.1"/>
</dbReference>
<keyword evidence="3" id="KW-1185">Reference proteome</keyword>
<dbReference type="Pfam" id="PF19095">
    <property type="entry name" value="DUF5783"/>
    <property type="match status" value="1"/>
</dbReference>
<reference evidence="2" key="3">
    <citation type="submission" date="2021-03" db="EMBL/GenBank/DDBJ databases">
        <title>Genomic Encyclopedia of Type Strains, Phase IV (KMG-IV): sequencing the most valuable type-strain genomes for metagenomic binning, comparative biology and taxonomic classification.</title>
        <authorList>
            <person name="Goeker M."/>
        </authorList>
    </citation>
    <scope>NUCLEOTIDE SEQUENCE</scope>
    <source>
        <strain evidence="2">DSM 22443</strain>
    </source>
</reference>
<evidence type="ECO:0000313" key="2">
    <source>
        <dbReference type="EMBL" id="MBP1955800.1"/>
    </source>
</evidence>
<evidence type="ECO:0000313" key="1">
    <source>
        <dbReference type="EMBL" id="GGM74373.1"/>
    </source>
</evidence>
<dbReference type="OrthoDB" id="225920at2157"/>
<reference evidence="1" key="2">
    <citation type="submission" date="2020-09" db="EMBL/GenBank/DDBJ databases">
        <authorList>
            <person name="Sun Q."/>
            <person name="Ohkuma M."/>
        </authorList>
    </citation>
    <scope>NUCLEOTIDE SEQUENCE</scope>
    <source>
        <strain evidence="1">JCM 16108</strain>
    </source>
</reference>
<dbReference type="EMBL" id="JAGGKO010000006">
    <property type="protein sequence ID" value="MBP1955800.1"/>
    <property type="molecule type" value="Genomic_DNA"/>
</dbReference>
<reference evidence="1" key="1">
    <citation type="journal article" date="2014" name="Int. J. Syst. Evol. Microbiol.">
        <title>Complete genome sequence of Corynebacterium casei LMG S-19264T (=DSM 44701T), isolated from a smear-ripened cheese.</title>
        <authorList>
            <consortium name="US DOE Joint Genome Institute (JGI-PGF)"/>
            <person name="Walter F."/>
            <person name="Albersmeier A."/>
            <person name="Kalinowski J."/>
            <person name="Ruckert C."/>
        </authorList>
    </citation>
    <scope>NUCLEOTIDE SEQUENCE</scope>
    <source>
        <strain evidence="1">JCM 16108</strain>
    </source>
</reference>
<evidence type="ECO:0000313" key="3">
    <source>
        <dbReference type="Proteomes" id="UP000614609"/>
    </source>
</evidence>
<sequence length="116" mass="13393">MADFTPEEFETGKYTEYFPQLQTAYKRAFNDLNERYDSTLVHSLDQQVLNESEPHYEGDGEFSVELPADPLDRLDGVVEREKAETVLDRYVEGIEHQLRVVFDFADEGEDDGQPKA</sequence>
<dbReference type="EMBL" id="BMOO01000007">
    <property type="protein sequence ID" value="GGM74373.1"/>
    <property type="molecule type" value="Genomic_DNA"/>
</dbReference>
<dbReference type="Proteomes" id="UP000614609">
    <property type="component" value="Unassembled WGS sequence"/>
</dbReference>
<dbReference type="AlphaFoldDB" id="A0A830G3Z9"/>
<protein>
    <submittedName>
        <fullName evidence="1">Uncharacterized protein</fullName>
    </submittedName>
</protein>